<dbReference type="RefSeq" id="WP_184028281.1">
    <property type="nucleotide sequence ID" value="NZ_JACHFN010000006.1"/>
</dbReference>
<accession>A0A7W8GF21</accession>
<organism evidence="1 2">
    <name type="scientific">Deinococcus budaensis</name>
    <dbReference type="NCBI Taxonomy" id="1665626"/>
    <lineage>
        <taxon>Bacteria</taxon>
        <taxon>Thermotogati</taxon>
        <taxon>Deinococcota</taxon>
        <taxon>Deinococci</taxon>
        <taxon>Deinococcales</taxon>
        <taxon>Deinococcaceae</taxon>
        <taxon>Deinococcus</taxon>
    </lineage>
</organism>
<protein>
    <submittedName>
        <fullName evidence="1">Uncharacterized protein</fullName>
    </submittedName>
</protein>
<proteinExistence type="predicted"/>
<gene>
    <name evidence="1" type="ORF">HNQ09_001890</name>
</gene>
<comment type="caution">
    <text evidence="1">The sequence shown here is derived from an EMBL/GenBank/DDBJ whole genome shotgun (WGS) entry which is preliminary data.</text>
</comment>
<sequence>MSRSHIDHGAHGFTVLALMEEMTRSGQDMITAQDLLQYRTLPRLSVEDVEYLMKFLLGFGWLSDRDSDYETSIYRVTPSGKQMVWYCNSNGRIALEFPSPNLPATQVNVGQGAQAPFQMAMNTGSGTIYATQTNHIGPEQQARVLELLDKLSAILERMEPNTDRDVASTVLSTLQNAAKAGAWEQVKARANALMTTVALVSSIGADGPEAYALAQSIFQAVTGA</sequence>
<dbReference type="AlphaFoldDB" id="A0A7W8GF21"/>
<dbReference type="Proteomes" id="UP000525389">
    <property type="component" value="Unassembled WGS sequence"/>
</dbReference>
<dbReference type="EMBL" id="JACHFN010000006">
    <property type="protein sequence ID" value="MBB5234452.1"/>
    <property type="molecule type" value="Genomic_DNA"/>
</dbReference>
<evidence type="ECO:0000313" key="2">
    <source>
        <dbReference type="Proteomes" id="UP000525389"/>
    </source>
</evidence>
<evidence type="ECO:0000313" key="1">
    <source>
        <dbReference type="EMBL" id="MBB5234452.1"/>
    </source>
</evidence>
<reference evidence="1 2" key="1">
    <citation type="submission" date="2020-08" db="EMBL/GenBank/DDBJ databases">
        <title>Genomic Encyclopedia of Type Strains, Phase IV (KMG-IV): sequencing the most valuable type-strain genomes for metagenomic binning, comparative biology and taxonomic classification.</title>
        <authorList>
            <person name="Goeker M."/>
        </authorList>
    </citation>
    <scope>NUCLEOTIDE SEQUENCE [LARGE SCALE GENOMIC DNA]</scope>
    <source>
        <strain evidence="1 2">DSM 101791</strain>
    </source>
</reference>
<keyword evidence="2" id="KW-1185">Reference proteome</keyword>
<name>A0A7W8GF21_9DEIO</name>